<sequence length="274" mass="29594">MSDKKPAGTRTARFPASLEGRAPAPAMTAPGVLRPQRLLHEVAQDAARQVAPRGLGLDSAPVRQRMVQRLRSDGVRCEPVLTAMGHVPRHEFVDTALVAQAYEDTSLPIGLSQTISKPSVVARMIEWLYLGEAARQRGHLGRVLEIGTGCGYQAAVLAHLSTQVISVERLKALHELAARHLHRLQVPRCRLVYGDGMRGHPPNAPYDTIIAAAGGEDLPGSWLDQLAVGGRLVAPARSNDGRGQVLVIVDRTPDGWHRSFGEAVQFVPLKSGTH</sequence>
<dbReference type="GO" id="GO:0004719">
    <property type="term" value="F:protein-L-isoaspartate (D-aspartate) O-methyltransferase activity"/>
    <property type="evidence" value="ECO:0007669"/>
    <property type="project" value="UniProtKB-EC"/>
</dbReference>
<dbReference type="PANTHER" id="PTHR11579:SF0">
    <property type="entry name" value="PROTEIN-L-ISOASPARTATE(D-ASPARTATE) O-METHYLTRANSFERASE"/>
    <property type="match status" value="1"/>
</dbReference>
<dbReference type="PANTHER" id="PTHR11579">
    <property type="entry name" value="PROTEIN-L-ISOASPARTATE O-METHYLTRANSFERASE"/>
    <property type="match status" value="1"/>
</dbReference>
<name>A0ABU9BIQ3_9BURK</name>
<protein>
    <recommendedName>
        <fullName evidence="4 9">Protein-L-isoaspartate O-methyltransferase</fullName>
        <ecNumber evidence="3 9">2.1.1.77</ecNumber>
    </recommendedName>
</protein>
<dbReference type="InterPro" id="IPR000682">
    <property type="entry name" value="PCMT"/>
</dbReference>
<organism evidence="11 12">
    <name type="scientific">Ideonella lacteola</name>
    <dbReference type="NCBI Taxonomy" id="2984193"/>
    <lineage>
        <taxon>Bacteria</taxon>
        <taxon>Pseudomonadati</taxon>
        <taxon>Pseudomonadota</taxon>
        <taxon>Betaproteobacteria</taxon>
        <taxon>Burkholderiales</taxon>
        <taxon>Sphaerotilaceae</taxon>
        <taxon>Ideonella</taxon>
    </lineage>
</organism>
<dbReference type="Gene3D" id="3.40.50.150">
    <property type="entry name" value="Vaccinia Virus protein VP39"/>
    <property type="match status" value="1"/>
</dbReference>
<evidence type="ECO:0000256" key="7">
    <source>
        <dbReference type="ARBA" id="ARBA00022679"/>
    </source>
</evidence>
<keyword evidence="7 11" id="KW-0808">Transferase</keyword>
<reference evidence="11 12" key="1">
    <citation type="submission" date="2024-04" db="EMBL/GenBank/DDBJ databases">
        <title>Novel species of the genus Ideonella isolated from streams.</title>
        <authorList>
            <person name="Lu H."/>
        </authorList>
    </citation>
    <scope>NUCLEOTIDE SEQUENCE [LARGE SCALE GENOMIC DNA]</scope>
    <source>
        <strain evidence="11 12">DXS29W</strain>
    </source>
</reference>
<evidence type="ECO:0000256" key="3">
    <source>
        <dbReference type="ARBA" id="ARBA00011890"/>
    </source>
</evidence>
<evidence type="ECO:0000256" key="8">
    <source>
        <dbReference type="ARBA" id="ARBA00022691"/>
    </source>
</evidence>
<evidence type="ECO:0000256" key="5">
    <source>
        <dbReference type="ARBA" id="ARBA00022490"/>
    </source>
</evidence>
<evidence type="ECO:0000256" key="10">
    <source>
        <dbReference type="SAM" id="MobiDB-lite"/>
    </source>
</evidence>
<evidence type="ECO:0000256" key="2">
    <source>
        <dbReference type="ARBA" id="ARBA00005369"/>
    </source>
</evidence>
<gene>
    <name evidence="11" type="ORF">AACH06_02255</name>
</gene>
<proteinExistence type="inferred from homology"/>
<keyword evidence="12" id="KW-1185">Reference proteome</keyword>
<keyword evidence="8" id="KW-0949">S-adenosyl-L-methionine</keyword>
<evidence type="ECO:0000256" key="1">
    <source>
        <dbReference type="ARBA" id="ARBA00004496"/>
    </source>
</evidence>
<evidence type="ECO:0000256" key="4">
    <source>
        <dbReference type="ARBA" id="ARBA00013346"/>
    </source>
</evidence>
<feature type="region of interest" description="Disordered" evidence="10">
    <location>
        <begin position="1"/>
        <end position="30"/>
    </location>
</feature>
<evidence type="ECO:0000256" key="6">
    <source>
        <dbReference type="ARBA" id="ARBA00022603"/>
    </source>
</evidence>
<accession>A0ABU9BIQ3</accession>
<comment type="subcellular location">
    <subcellularLocation>
        <location evidence="1">Cytoplasm</location>
    </subcellularLocation>
</comment>
<evidence type="ECO:0000313" key="12">
    <source>
        <dbReference type="Proteomes" id="UP001371218"/>
    </source>
</evidence>
<comment type="similarity">
    <text evidence="2">Belongs to the methyltransferase superfamily. L-isoaspartyl/D-aspartyl protein methyltransferase family.</text>
</comment>
<keyword evidence="5" id="KW-0963">Cytoplasm</keyword>
<dbReference type="EMBL" id="JBBUTG010000001">
    <property type="protein sequence ID" value="MEK8029629.1"/>
    <property type="molecule type" value="Genomic_DNA"/>
</dbReference>
<dbReference type="CDD" id="cd02440">
    <property type="entry name" value="AdoMet_MTases"/>
    <property type="match status" value="1"/>
</dbReference>
<evidence type="ECO:0000313" key="11">
    <source>
        <dbReference type="EMBL" id="MEK8029629.1"/>
    </source>
</evidence>
<dbReference type="NCBIfam" id="NF001453">
    <property type="entry name" value="PRK00312.1"/>
    <property type="match status" value="1"/>
</dbReference>
<dbReference type="NCBIfam" id="TIGR00080">
    <property type="entry name" value="pimt"/>
    <property type="match status" value="1"/>
</dbReference>
<evidence type="ECO:0000256" key="9">
    <source>
        <dbReference type="NCBIfam" id="TIGR00080"/>
    </source>
</evidence>
<dbReference type="GO" id="GO:0032259">
    <property type="term" value="P:methylation"/>
    <property type="evidence" value="ECO:0007669"/>
    <property type="project" value="UniProtKB-KW"/>
</dbReference>
<dbReference type="RefSeq" id="WP_341423967.1">
    <property type="nucleotide sequence ID" value="NZ_JBBUTG010000001.1"/>
</dbReference>
<dbReference type="InterPro" id="IPR029063">
    <property type="entry name" value="SAM-dependent_MTases_sf"/>
</dbReference>
<dbReference type="EC" id="2.1.1.77" evidence="3 9"/>
<comment type="caution">
    <text evidence="11">The sequence shown here is derived from an EMBL/GenBank/DDBJ whole genome shotgun (WGS) entry which is preliminary data.</text>
</comment>
<keyword evidence="6 11" id="KW-0489">Methyltransferase</keyword>
<dbReference type="Proteomes" id="UP001371218">
    <property type="component" value="Unassembled WGS sequence"/>
</dbReference>
<dbReference type="SUPFAM" id="SSF53335">
    <property type="entry name" value="S-adenosyl-L-methionine-dependent methyltransferases"/>
    <property type="match status" value="1"/>
</dbReference>
<dbReference type="Pfam" id="PF01135">
    <property type="entry name" value="PCMT"/>
    <property type="match status" value="1"/>
</dbReference>